<feature type="active site" evidence="13">
    <location>
        <position position="143"/>
    </location>
</feature>
<dbReference type="GO" id="GO:0000287">
    <property type="term" value="F:magnesium ion binding"/>
    <property type="evidence" value="ECO:0007669"/>
    <property type="project" value="UniProtKB-UniRule"/>
</dbReference>
<dbReference type="NCBIfam" id="TIGR00228">
    <property type="entry name" value="ruvC"/>
    <property type="match status" value="1"/>
</dbReference>
<keyword evidence="10 13" id="KW-0233">DNA recombination</keyword>
<evidence type="ECO:0000256" key="13">
    <source>
        <dbReference type="HAMAP-Rule" id="MF_00034"/>
    </source>
</evidence>
<evidence type="ECO:0000256" key="8">
    <source>
        <dbReference type="ARBA" id="ARBA00022842"/>
    </source>
</evidence>
<feature type="binding site" evidence="13">
    <location>
        <position position="9"/>
    </location>
    <ligand>
        <name>Mg(2+)</name>
        <dbReference type="ChEBI" id="CHEBI:18420"/>
        <label>1</label>
    </ligand>
</feature>
<dbReference type="GO" id="GO:0008821">
    <property type="term" value="F:crossover junction DNA endonuclease activity"/>
    <property type="evidence" value="ECO:0007669"/>
    <property type="project" value="UniProtKB-UniRule"/>
</dbReference>
<evidence type="ECO:0000313" key="16">
    <source>
        <dbReference type="Proteomes" id="UP000178089"/>
    </source>
</evidence>
<sequence length="159" mass="17712">MTTRIIGIDPGYGRLGIAVLEKPAKGKETVLYSNCFQTSPKDTIYERFGEISTEMARVLDVYKPDGLAVETLFITKNQKTAMRVAEAKGVILSEAIKRNIPIFEYTPMQIKVAVTSDGNSGKDRILKMVRMLVPLPDKKLIDDEYDAIAVALTHSAYLR</sequence>
<feature type="binding site" evidence="13">
    <location>
        <position position="143"/>
    </location>
    <ligand>
        <name>Mg(2+)</name>
        <dbReference type="ChEBI" id="CHEBI:18420"/>
        <label>1</label>
    </ligand>
</feature>
<keyword evidence="11 13" id="KW-0234">DNA repair</keyword>
<evidence type="ECO:0000256" key="3">
    <source>
        <dbReference type="ARBA" id="ARBA00022722"/>
    </source>
</evidence>
<dbReference type="Gene3D" id="3.30.420.10">
    <property type="entry name" value="Ribonuclease H-like superfamily/Ribonuclease H"/>
    <property type="match status" value="1"/>
</dbReference>
<dbReference type="Pfam" id="PF02075">
    <property type="entry name" value="RuvC"/>
    <property type="match status" value="1"/>
</dbReference>
<dbReference type="EMBL" id="MHRT01000001">
    <property type="protein sequence ID" value="OHA29724.1"/>
    <property type="molecule type" value="Genomic_DNA"/>
</dbReference>
<keyword evidence="3 13" id="KW-0540">Nuclease</keyword>
<dbReference type="GO" id="GO:0003677">
    <property type="term" value="F:DNA binding"/>
    <property type="evidence" value="ECO:0007669"/>
    <property type="project" value="UniProtKB-KW"/>
</dbReference>
<gene>
    <name evidence="13" type="primary">ruvC</name>
    <name evidence="15" type="ORF">A3F51_03295</name>
</gene>
<evidence type="ECO:0000256" key="7">
    <source>
        <dbReference type="ARBA" id="ARBA00022801"/>
    </source>
</evidence>
<keyword evidence="6 13" id="KW-0227">DNA damage</keyword>
<accession>A0A1G2N0W2</accession>
<evidence type="ECO:0000313" key="15">
    <source>
        <dbReference type="EMBL" id="OHA29724.1"/>
    </source>
</evidence>
<dbReference type="CDD" id="cd16962">
    <property type="entry name" value="RuvC"/>
    <property type="match status" value="1"/>
</dbReference>
<dbReference type="InterPro" id="IPR036397">
    <property type="entry name" value="RNaseH_sf"/>
</dbReference>
<keyword evidence="7 13" id="KW-0378">Hydrolase</keyword>
<dbReference type="Proteomes" id="UP000178089">
    <property type="component" value="Unassembled WGS sequence"/>
</dbReference>
<comment type="subunit">
    <text evidence="13">Homodimer which binds Holliday junction (HJ) DNA. The HJ becomes 2-fold symmetrical on binding to RuvC with unstacked arms; it has a different conformation from HJ DNA in complex with RuvA. In the full resolvosome a probable DNA-RuvA(4)-RuvB(12)-RuvC(2) complex forms which resolves the HJ.</text>
</comment>
<comment type="caution">
    <text evidence="15">The sequence shown here is derived from an EMBL/GenBank/DDBJ whole genome shotgun (WGS) entry which is preliminary data.</text>
</comment>
<dbReference type="PRINTS" id="PR00696">
    <property type="entry name" value="RSOLVASERUVC"/>
</dbReference>
<comment type="cofactor">
    <cofactor evidence="13">
        <name>Mg(2+)</name>
        <dbReference type="ChEBI" id="CHEBI:18420"/>
    </cofactor>
    <text evidence="13">Binds 2 Mg(2+) ion per subunit.</text>
</comment>
<organism evidence="15 16">
    <name type="scientific">Candidatus Taylorbacteria bacterium RIFCSPHIGHO2_12_FULL_45_16</name>
    <dbReference type="NCBI Taxonomy" id="1802315"/>
    <lineage>
        <taxon>Bacteria</taxon>
        <taxon>Candidatus Tayloriibacteriota</taxon>
    </lineage>
</organism>
<keyword evidence="8 13" id="KW-0460">Magnesium</keyword>
<keyword evidence="9 13" id="KW-0238">DNA-binding</keyword>
<keyword evidence="2 13" id="KW-0963">Cytoplasm</keyword>
<name>A0A1G2N0W2_9BACT</name>
<keyword evidence="5 13" id="KW-0255">Endonuclease</keyword>
<dbReference type="HAMAP" id="MF_00034">
    <property type="entry name" value="RuvC"/>
    <property type="match status" value="1"/>
</dbReference>
<comment type="function">
    <text evidence="13">The RuvA-RuvB-RuvC complex processes Holliday junction (HJ) DNA during genetic recombination and DNA repair. Endonuclease that resolves HJ intermediates. Cleaves cruciform DNA by making single-stranded nicks across the HJ at symmetrical positions within the homologous arms, yielding a 5'-phosphate and a 3'-hydroxyl group; requires a central core of homology in the junction. The consensus cleavage sequence is 5'-(A/T)TT(C/G)-3'. Cleavage occurs on the 3'-side of the TT dinucleotide at the point of strand exchange. HJ branch migration catalyzed by RuvA-RuvB allows RuvC to scan DNA until it finds its consensus sequence, where it cleaves and resolves the cruciform DNA.</text>
</comment>
<dbReference type="SUPFAM" id="SSF53098">
    <property type="entry name" value="Ribonuclease H-like"/>
    <property type="match status" value="1"/>
</dbReference>
<protein>
    <recommendedName>
        <fullName evidence="13 14">Crossover junction endodeoxyribonuclease RuvC</fullName>
        <ecNumber evidence="13 14">3.1.21.10</ecNumber>
    </recommendedName>
    <alternativeName>
        <fullName evidence="13">Holliday junction nuclease RuvC</fullName>
    </alternativeName>
    <alternativeName>
        <fullName evidence="13">Holliday junction resolvase RuvC</fullName>
    </alternativeName>
</protein>
<dbReference type="InterPro" id="IPR002176">
    <property type="entry name" value="X-over_junc_endoDNase_RuvC"/>
</dbReference>
<comment type="subcellular location">
    <subcellularLocation>
        <location evidence="13">Cytoplasm</location>
    </subcellularLocation>
</comment>
<comment type="similarity">
    <text evidence="1 13">Belongs to the RuvC family.</text>
</comment>
<evidence type="ECO:0000256" key="4">
    <source>
        <dbReference type="ARBA" id="ARBA00022723"/>
    </source>
</evidence>
<keyword evidence="4 13" id="KW-0479">Metal-binding</keyword>
<evidence type="ECO:0000256" key="1">
    <source>
        <dbReference type="ARBA" id="ARBA00009518"/>
    </source>
</evidence>
<reference evidence="15 16" key="1">
    <citation type="journal article" date="2016" name="Nat. Commun.">
        <title>Thousands of microbial genomes shed light on interconnected biogeochemical processes in an aquifer system.</title>
        <authorList>
            <person name="Anantharaman K."/>
            <person name="Brown C.T."/>
            <person name="Hug L.A."/>
            <person name="Sharon I."/>
            <person name="Castelle C.J."/>
            <person name="Probst A.J."/>
            <person name="Thomas B.C."/>
            <person name="Singh A."/>
            <person name="Wilkins M.J."/>
            <person name="Karaoz U."/>
            <person name="Brodie E.L."/>
            <person name="Williams K.H."/>
            <person name="Hubbard S.S."/>
            <person name="Banfield J.F."/>
        </authorList>
    </citation>
    <scope>NUCLEOTIDE SEQUENCE [LARGE SCALE GENOMIC DNA]</scope>
</reference>
<feature type="binding site" evidence="13">
    <location>
        <position position="70"/>
    </location>
    <ligand>
        <name>Mg(2+)</name>
        <dbReference type="ChEBI" id="CHEBI:18420"/>
        <label>2</label>
    </ligand>
</feature>
<evidence type="ECO:0000256" key="10">
    <source>
        <dbReference type="ARBA" id="ARBA00023172"/>
    </source>
</evidence>
<dbReference type="AlphaFoldDB" id="A0A1G2N0W2"/>
<feature type="active site" evidence="13">
    <location>
        <position position="9"/>
    </location>
</feature>
<evidence type="ECO:0000256" key="14">
    <source>
        <dbReference type="NCBIfam" id="TIGR00228"/>
    </source>
</evidence>
<comment type="catalytic activity">
    <reaction evidence="12 13">
        <text>Endonucleolytic cleavage at a junction such as a reciprocal single-stranded crossover between two homologous DNA duplexes (Holliday junction).</text>
        <dbReference type="EC" id="3.1.21.10"/>
    </reaction>
</comment>
<dbReference type="GO" id="GO:0048476">
    <property type="term" value="C:Holliday junction resolvase complex"/>
    <property type="evidence" value="ECO:0007669"/>
    <property type="project" value="UniProtKB-UniRule"/>
</dbReference>
<proteinExistence type="inferred from homology"/>
<feature type="active site" evidence="13">
    <location>
        <position position="70"/>
    </location>
</feature>
<evidence type="ECO:0000256" key="2">
    <source>
        <dbReference type="ARBA" id="ARBA00022490"/>
    </source>
</evidence>
<evidence type="ECO:0000256" key="12">
    <source>
        <dbReference type="ARBA" id="ARBA00029354"/>
    </source>
</evidence>
<evidence type="ECO:0000256" key="11">
    <source>
        <dbReference type="ARBA" id="ARBA00023204"/>
    </source>
</evidence>
<dbReference type="STRING" id="1802315.A3F51_03295"/>
<dbReference type="GO" id="GO:0006281">
    <property type="term" value="P:DNA repair"/>
    <property type="evidence" value="ECO:0007669"/>
    <property type="project" value="UniProtKB-UniRule"/>
</dbReference>
<evidence type="ECO:0000256" key="5">
    <source>
        <dbReference type="ARBA" id="ARBA00022759"/>
    </source>
</evidence>
<dbReference type="FunFam" id="3.30.420.10:FF:000002">
    <property type="entry name" value="Crossover junction endodeoxyribonuclease RuvC"/>
    <property type="match status" value="1"/>
</dbReference>
<evidence type="ECO:0000256" key="6">
    <source>
        <dbReference type="ARBA" id="ARBA00022763"/>
    </source>
</evidence>
<dbReference type="PANTHER" id="PTHR30194:SF3">
    <property type="entry name" value="CROSSOVER JUNCTION ENDODEOXYRIBONUCLEASE RUVC"/>
    <property type="match status" value="1"/>
</dbReference>
<dbReference type="EC" id="3.1.21.10" evidence="13 14"/>
<dbReference type="GO" id="GO:0006310">
    <property type="term" value="P:DNA recombination"/>
    <property type="evidence" value="ECO:0007669"/>
    <property type="project" value="UniProtKB-UniRule"/>
</dbReference>
<dbReference type="GO" id="GO:0005737">
    <property type="term" value="C:cytoplasm"/>
    <property type="evidence" value="ECO:0007669"/>
    <property type="project" value="UniProtKB-SubCell"/>
</dbReference>
<dbReference type="InterPro" id="IPR012337">
    <property type="entry name" value="RNaseH-like_sf"/>
</dbReference>
<evidence type="ECO:0000256" key="9">
    <source>
        <dbReference type="ARBA" id="ARBA00023125"/>
    </source>
</evidence>
<dbReference type="PANTHER" id="PTHR30194">
    <property type="entry name" value="CROSSOVER JUNCTION ENDODEOXYRIBONUCLEASE RUVC"/>
    <property type="match status" value="1"/>
</dbReference>